<dbReference type="InterPro" id="IPR050891">
    <property type="entry name" value="TatD-type_Hydrolase"/>
</dbReference>
<comment type="caution">
    <text evidence="3">The sequence shown here is derived from an EMBL/GenBank/DDBJ whole genome shotgun (WGS) entry which is preliminary data.</text>
</comment>
<dbReference type="OrthoDB" id="6079689at2759"/>
<gene>
    <name evidence="3" type="ORF">ABL78_6750</name>
</gene>
<keyword evidence="4" id="KW-1185">Reference proteome</keyword>
<feature type="region of interest" description="Disordered" evidence="2">
    <location>
        <begin position="1"/>
        <end position="46"/>
    </location>
</feature>
<evidence type="ECO:0008006" key="5">
    <source>
        <dbReference type="Google" id="ProtNLM"/>
    </source>
</evidence>
<dbReference type="OMA" id="GTHYAQE"/>
<keyword evidence="1" id="KW-0378">Hydrolase</keyword>
<keyword evidence="1" id="KW-0540">Nuclease</keyword>
<dbReference type="PANTHER" id="PTHR10060">
    <property type="entry name" value="TATD FAMILY DEOXYRIBONUCLEASE"/>
    <property type="match status" value="1"/>
</dbReference>
<dbReference type="Gene3D" id="3.20.20.140">
    <property type="entry name" value="Metal-dependent hydrolases"/>
    <property type="match status" value="1"/>
</dbReference>
<dbReference type="VEuPathDB" id="TriTrypDB:Lsey_0280_0020"/>
<evidence type="ECO:0000256" key="1">
    <source>
        <dbReference type="ARBA" id="ARBA00022722"/>
    </source>
</evidence>
<proteinExistence type="predicted"/>
<evidence type="ECO:0000313" key="3">
    <source>
        <dbReference type="EMBL" id="KPI84192.1"/>
    </source>
</evidence>
<feature type="compositionally biased region" description="Basic residues" evidence="2">
    <location>
        <begin position="590"/>
        <end position="599"/>
    </location>
</feature>
<feature type="compositionally biased region" description="Basic and acidic residues" evidence="2">
    <location>
        <begin position="521"/>
        <end position="530"/>
    </location>
</feature>
<feature type="compositionally biased region" description="Low complexity" evidence="2">
    <location>
        <begin position="725"/>
        <end position="737"/>
    </location>
</feature>
<dbReference type="PANTHER" id="PTHR10060:SF47">
    <property type="entry name" value="TATD RELATED DNASE"/>
    <property type="match status" value="1"/>
</dbReference>
<sequence length="806" mass="84905">MGFVDRGGGREAKGTSLRHSKKNPGAPSARSKASRNIHAAPTKRATPIPPAACAPFIESLAAVGAVGADAAAAAAPTFEDMWKTVCESVTMETPLHIDAAVALLSRKLEDDREGIFRRAVEEGRLAGALCWSNEVEKQAVLLDTCVQHNRLFRGAADAASASSSAAATRHVRFQDESLAASPVPTTGGGTPLSAKGGILLYAILGIHVNSVDRVHMRLHEQWIKDLEENVKHGDVVGVLSGLNLSRDHGTHYAQERLLRECWRVAAEVRLPLLLHLYAADAATLTDTANRGAELIQELLHSGGSDAAAPTAVVLYNGLAALHASLAMQQLVRTHRPGAAAATATTAEGESAAAKQHAPSATPFYVLATAEGLVERPAVAADEEVNGRACGSASVESLASLLPPRELDHSGSSSDAVLLLSQLLIGTGAPWATPQNLPDPHLCTLPNEPGNYPYVVKTVFDAMKTPSAGGGAAGATLASADQLAAYVHLNQLRVFFRECIEGAQRGEGAAHSEADSAGNVDADAHQQRRWTESQQPAAATAVAGLTDDEAKRDLEAVLAEAAKERERVEEERLREEAERAQARSRELQEKRSKHAKKKNVKANNRSNFTHFRNKDFAPRQRKPGHQPALDGAEEVDSGDDRGDEGAEAGAGSPHRRTSSSCSGSHSDSGDEAAVEGDVRNRHNVAAAAAGSLAAEVEALLREAERRHPASGRAGERGRGSTKEAAKSASAAPAPTAAKGRGKTQANQPKAQRASGESAGDSGDSSRSDAGSDGADAAVAYTQPSRRLRKRQQKRQQQMMREDDSDDA</sequence>
<organism evidence="3 4">
    <name type="scientific">Leptomonas seymouri</name>
    <dbReference type="NCBI Taxonomy" id="5684"/>
    <lineage>
        <taxon>Eukaryota</taxon>
        <taxon>Discoba</taxon>
        <taxon>Euglenozoa</taxon>
        <taxon>Kinetoplastea</taxon>
        <taxon>Metakinetoplastina</taxon>
        <taxon>Trypanosomatida</taxon>
        <taxon>Trypanosomatidae</taxon>
        <taxon>Leishmaniinae</taxon>
        <taxon>Leptomonas</taxon>
    </lineage>
</organism>
<accession>A0A0N1I0E3</accession>
<dbReference type="Proteomes" id="UP000038009">
    <property type="component" value="Unassembled WGS sequence"/>
</dbReference>
<feature type="region of interest" description="Disordered" evidence="2">
    <location>
        <begin position="698"/>
        <end position="806"/>
    </location>
</feature>
<dbReference type="Pfam" id="PF01026">
    <property type="entry name" value="TatD_DNase"/>
    <property type="match status" value="1"/>
</dbReference>
<feature type="region of interest" description="Disordered" evidence="2">
    <location>
        <begin position="562"/>
        <end position="679"/>
    </location>
</feature>
<protein>
    <recommendedName>
        <fullName evidence="5">TatD related DNase</fullName>
    </recommendedName>
</protein>
<dbReference type="AlphaFoldDB" id="A0A0N1I0E3"/>
<evidence type="ECO:0000256" key="2">
    <source>
        <dbReference type="SAM" id="MobiDB-lite"/>
    </source>
</evidence>
<feature type="compositionally biased region" description="Basic and acidic residues" evidence="2">
    <location>
        <begin position="698"/>
        <end position="724"/>
    </location>
</feature>
<name>A0A0N1I0E3_LEPSE</name>
<dbReference type="InterPro" id="IPR032466">
    <property type="entry name" value="Metal_Hydrolase"/>
</dbReference>
<dbReference type="InterPro" id="IPR001130">
    <property type="entry name" value="TatD-like"/>
</dbReference>
<dbReference type="GO" id="GO:0008296">
    <property type="term" value="F:3'-5'-DNA exonuclease activity"/>
    <property type="evidence" value="ECO:0007669"/>
    <property type="project" value="TreeGrafter"/>
</dbReference>
<evidence type="ECO:0000313" key="4">
    <source>
        <dbReference type="Proteomes" id="UP000038009"/>
    </source>
</evidence>
<dbReference type="EMBL" id="LJSK01000280">
    <property type="protein sequence ID" value="KPI84192.1"/>
    <property type="molecule type" value="Genomic_DNA"/>
</dbReference>
<feature type="compositionally biased region" description="Low complexity" evidence="2">
    <location>
        <begin position="646"/>
        <end position="665"/>
    </location>
</feature>
<dbReference type="SUPFAM" id="SSF51556">
    <property type="entry name" value="Metallo-dependent hydrolases"/>
    <property type="match status" value="1"/>
</dbReference>
<feature type="compositionally biased region" description="Low complexity" evidence="2">
    <location>
        <begin position="752"/>
        <end position="778"/>
    </location>
</feature>
<reference evidence="3 4" key="1">
    <citation type="journal article" date="2015" name="PLoS Pathog.">
        <title>Leptomonas seymouri: Adaptations to the Dixenous Life Cycle Analyzed by Genome Sequencing, Transcriptome Profiling and Co-infection with Leishmania donovani.</title>
        <authorList>
            <person name="Kraeva N."/>
            <person name="Butenko A."/>
            <person name="Hlavacova J."/>
            <person name="Kostygov A."/>
            <person name="Myskova J."/>
            <person name="Grybchuk D."/>
            <person name="Lestinova T."/>
            <person name="Votypka J."/>
            <person name="Volf P."/>
            <person name="Opperdoes F."/>
            <person name="Flegontov P."/>
            <person name="Lukes J."/>
            <person name="Yurchenko V."/>
        </authorList>
    </citation>
    <scope>NUCLEOTIDE SEQUENCE [LARGE SCALE GENOMIC DNA]</scope>
    <source>
        <strain evidence="3 4">ATCC 30220</strain>
    </source>
</reference>
<dbReference type="GO" id="GO:0005829">
    <property type="term" value="C:cytosol"/>
    <property type="evidence" value="ECO:0007669"/>
    <property type="project" value="TreeGrafter"/>
</dbReference>
<feature type="region of interest" description="Disordered" evidence="2">
    <location>
        <begin position="506"/>
        <end position="541"/>
    </location>
</feature>
<feature type="compositionally biased region" description="Basic and acidic residues" evidence="2">
    <location>
        <begin position="562"/>
        <end position="589"/>
    </location>
</feature>